<evidence type="ECO:0000313" key="2">
    <source>
        <dbReference type="Proteomes" id="UP000557307"/>
    </source>
</evidence>
<dbReference type="Proteomes" id="UP000557307">
    <property type="component" value="Unassembled WGS sequence"/>
</dbReference>
<comment type="caution">
    <text evidence="1">The sequence shown here is derived from an EMBL/GenBank/DDBJ whole genome shotgun (WGS) entry which is preliminary data.</text>
</comment>
<evidence type="ECO:0000313" key="1">
    <source>
        <dbReference type="EMBL" id="MBB5285030.1"/>
    </source>
</evidence>
<dbReference type="AlphaFoldDB" id="A0A840TYR5"/>
<accession>A0A840TYR5</accession>
<keyword evidence="2" id="KW-1185">Reference proteome</keyword>
<sequence length="594" mass="67010">MAHAYKLTYFTKTATINPKSIGKITVAREEGEAFFREKMSGSMTLSGDDYLFMLEAQAYAQNCCQELTLSVEQVCREEVDVFWEGTFTLQDLEWDYDQQSVTITSVKVKDLYGAIIGNWHREVNWLDYKVLTPFKFPVPTTEEFNPAGSDMHSRARHFNSALLYLIKQTLLGTGYEDMAEVTLAELSEFLCADTNPVTGKENYLRDVSLLQISDAKRPSASNPAIKGIVTLKDVLDNLKKMYNAYWTITEEGKFKIEHISYFPHGSYTPPVVTLDLTAPAYKETMRGTNRLSYANDRLKGIEGVEFSISKSAFEAKSEVYTEPKNPSSAEFSAAYMTYSESCVPRDSKGERTEEVISVGLFTTDWQTIVYRPDTMPDEGWVLVHTIINPAWSEVPYGWLPISGLRYPNGHLAASRLYYDFGRYANSFAYGLFGNQKEQPPKPITTPPAAAIELPLKSRSVKPIKKFATVQLSRCCGEVYDFTGLVKHPLAEVAEIDQLEFDLLTQTVELTIVAANECSDIPFPEYYEPIEPEQGCYPAGTLLRTEEVRRYSQNNAAYYVTVIELADVYADGKCAEYKTTRTKSLTTPRRGNGPR</sequence>
<dbReference type="EMBL" id="JACHGF010000004">
    <property type="protein sequence ID" value="MBB5285030.1"/>
    <property type="molecule type" value="Genomic_DNA"/>
</dbReference>
<gene>
    <name evidence="1" type="ORF">HNQ92_003178</name>
</gene>
<protein>
    <submittedName>
        <fullName evidence="1">Uncharacterized protein</fullName>
    </submittedName>
</protein>
<organism evidence="1 2">
    <name type="scientific">Rhabdobacter roseus</name>
    <dbReference type="NCBI Taxonomy" id="1655419"/>
    <lineage>
        <taxon>Bacteria</taxon>
        <taxon>Pseudomonadati</taxon>
        <taxon>Bacteroidota</taxon>
        <taxon>Cytophagia</taxon>
        <taxon>Cytophagales</taxon>
        <taxon>Cytophagaceae</taxon>
        <taxon>Rhabdobacter</taxon>
    </lineage>
</organism>
<reference evidence="1 2" key="1">
    <citation type="submission" date="2020-08" db="EMBL/GenBank/DDBJ databases">
        <title>Genomic Encyclopedia of Type Strains, Phase IV (KMG-IV): sequencing the most valuable type-strain genomes for metagenomic binning, comparative biology and taxonomic classification.</title>
        <authorList>
            <person name="Goeker M."/>
        </authorList>
    </citation>
    <scope>NUCLEOTIDE SEQUENCE [LARGE SCALE GENOMIC DNA]</scope>
    <source>
        <strain evidence="1 2">DSM 105074</strain>
    </source>
</reference>
<dbReference type="RefSeq" id="WP_184174968.1">
    <property type="nucleotide sequence ID" value="NZ_JACHGF010000004.1"/>
</dbReference>
<proteinExistence type="predicted"/>
<name>A0A840TYR5_9BACT</name>